<dbReference type="Gene3D" id="3.40.50.300">
    <property type="entry name" value="P-loop containing nucleotide triphosphate hydrolases"/>
    <property type="match status" value="1"/>
</dbReference>
<dbReference type="InterPro" id="IPR025669">
    <property type="entry name" value="AAA_dom"/>
</dbReference>
<dbReference type="RefSeq" id="WP_254747054.1">
    <property type="nucleotide sequence ID" value="NZ_JANCLV010000001.1"/>
</dbReference>
<dbReference type="InterPro" id="IPR011006">
    <property type="entry name" value="CheY-like_superfamily"/>
</dbReference>
<protein>
    <submittedName>
        <fullName evidence="2">AAA family ATPase</fullName>
    </submittedName>
</protein>
<reference evidence="2 3" key="1">
    <citation type="submission" date="2022-06" db="EMBL/GenBank/DDBJ databases">
        <title>Pseudarthrobacter sp. strain RMG13 Genome sequencing and assembly.</title>
        <authorList>
            <person name="Kim I."/>
        </authorList>
    </citation>
    <scope>NUCLEOTIDE SEQUENCE [LARGE SCALE GENOMIC DNA]</scope>
    <source>
        <strain evidence="2 3">RMG13</strain>
    </source>
</reference>
<dbReference type="PANTHER" id="PTHR43384:SF13">
    <property type="entry name" value="SLR0110 PROTEIN"/>
    <property type="match status" value="1"/>
</dbReference>
<evidence type="ECO:0000313" key="3">
    <source>
        <dbReference type="Proteomes" id="UP001524318"/>
    </source>
</evidence>
<comment type="caution">
    <text evidence="2">The sequence shown here is derived from an EMBL/GenBank/DDBJ whole genome shotgun (WGS) entry which is preliminary data.</text>
</comment>
<dbReference type="SUPFAM" id="SSF52172">
    <property type="entry name" value="CheY-like"/>
    <property type="match status" value="1"/>
</dbReference>
<dbReference type="PANTHER" id="PTHR43384">
    <property type="entry name" value="SEPTUM SITE-DETERMINING PROTEIN MIND HOMOLOG, CHLOROPLASTIC-RELATED"/>
    <property type="match status" value="1"/>
</dbReference>
<organism evidence="2 3">
    <name type="scientific">Pseudarthrobacter humi</name>
    <dbReference type="NCBI Taxonomy" id="2952523"/>
    <lineage>
        <taxon>Bacteria</taxon>
        <taxon>Bacillati</taxon>
        <taxon>Actinomycetota</taxon>
        <taxon>Actinomycetes</taxon>
        <taxon>Micrococcales</taxon>
        <taxon>Micrococcaceae</taxon>
        <taxon>Pseudarthrobacter</taxon>
    </lineage>
</organism>
<dbReference type="Gene3D" id="3.40.50.2300">
    <property type="match status" value="1"/>
</dbReference>
<dbReference type="EMBL" id="JANCLV010000001">
    <property type="protein sequence ID" value="MCP8998414.1"/>
    <property type="molecule type" value="Genomic_DNA"/>
</dbReference>
<evidence type="ECO:0000259" key="1">
    <source>
        <dbReference type="Pfam" id="PF13614"/>
    </source>
</evidence>
<name>A0ABT1LJZ0_9MICC</name>
<accession>A0ABT1LJZ0</accession>
<dbReference type="Proteomes" id="UP001524318">
    <property type="component" value="Unassembled WGS sequence"/>
</dbReference>
<evidence type="ECO:0000313" key="2">
    <source>
        <dbReference type="EMBL" id="MCP8998414.1"/>
    </source>
</evidence>
<dbReference type="InterPro" id="IPR050625">
    <property type="entry name" value="ParA/MinD_ATPase"/>
</dbReference>
<sequence length="400" mass="42884">MSRFVLVTPDVNFDGRLRQAVEGGLQGGVETFFTSVLPADPHELFAPLDQDFPEVLILGPEVPVDDALRLATVLDVSFPELSVILVSEPDPAFLLQAMRAGIRDIISPASDPAQIRVLLERACQSFASRHRSQEPKQSGSPDTPKGLVIGVFSPKGGVGKTTIATNLAIGLGKIAPMSVVIVDLDLQFGDVASGLYLNPEHTVTDAVSPAAAQDSLVLKAFLTVHPGSIYALCAPPTPVEADEIAPEQISRLLEQLAEEFQYVVVDTAPGLPEIGLAAMERCTDVVWVSAMDIPSVRGLRSGLGVLRQLNILPETRHVVLNMADAKAGLTVQDVESTIGAPVDVSIPRSRAVALSTNRGIPVLQEPVKDPATKGLRQLVDRFNPTWRAQAQRKVHRRVVV</sequence>
<dbReference type="Pfam" id="PF13614">
    <property type="entry name" value="AAA_31"/>
    <property type="match status" value="1"/>
</dbReference>
<dbReference type="InterPro" id="IPR027417">
    <property type="entry name" value="P-loop_NTPase"/>
</dbReference>
<proteinExistence type="predicted"/>
<gene>
    <name evidence="2" type="ORF">NFC73_01505</name>
</gene>
<keyword evidence="3" id="KW-1185">Reference proteome</keyword>
<dbReference type="SUPFAM" id="SSF52540">
    <property type="entry name" value="P-loop containing nucleoside triphosphate hydrolases"/>
    <property type="match status" value="1"/>
</dbReference>
<feature type="domain" description="AAA" evidence="1">
    <location>
        <begin position="148"/>
        <end position="301"/>
    </location>
</feature>